<dbReference type="EMBL" id="GBRH01269070">
    <property type="protein sequence ID" value="JAD28825.1"/>
    <property type="molecule type" value="Transcribed_RNA"/>
</dbReference>
<protein>
    <submittedName>
        <fullName evidence="1">Uncharacterized protein</fullName>
    </submittedName>
</protein>
<evidence type="ECO:0000313" key="1">
    <source>
        <dbReference type="EMBL" id="JAD28825.1"/>
    </source>
</evidence>
<sequence length="78" mass="8771">MHIHIIYVSDTGYITKPMCRCAYTGIGDPGKPPLEFGWGLIARCTQNQHGKNTHRILPRFEPPGGATLYVLLELYKDV</sequence>
<name>A0A0A8YWF3_ARUDO</name>
<reference evidence="1" key="2">
    <citation type="journal article" date="2015" name="Data Brief">
        <title>Shoot transcriptome of the giant reed, Arundo donax.</title>
        <authorList>
            <person name="Barrero R.A."/>
            <person name="Guerrero F.D."/>
            <person name="Moolhuijzen P."/>
            <person name="Goolsby J.A."/>
            <person name="Tidwell J."/>
            <person name="Bellgard S.E."/>
            <person name="Bellgard M.I."/>
        </authorList>
    </citation>
    <scope>NUCLEOTIDE SEQUENCE</scope>
    <source>
        <tissue evidence="1">Shoot tissue taken approximately 20 cm above the soil surface</tissue>
    </source>
</reference>
<dbReference type="AlphaFoldDB" id="A0A0A8YWF3"/>
<accession>A0A0A8YWF3</accession>
<proteinExistence type="predicted"/>
<reference evidence="1" key="1">
    <citation type="submission" date="2014-09" db="EMBL/GenBank/DDBJ databases">
        <authorList>
            <person name="Magalhaes I.L.F."/>
            <person name="Oliveira U."/>
            <person name="Santos F.R."/>
            <person name="Vidigal T.H.D.A."/>
            <person name="Brescovit A.D."/>
            <person name="Santos A.J."/>
        </authorList>
    </citation>
    <scope>NUCLEOTIDE SEQUENCE</scope>
    <source>
        <tissue evidence="1">Shoot tissue taken approximately 20 cm above the soil surface</tissue>
    </source>
</reference>
<organism evidence="1">
    <name type="scientific">Arundo donax</name>
    <name type="common">Giant reed</name>
    <name type="synonym">Donax arundinaceus</name>
    <dbReference type="NCBI Taxonomy" id="35708"/>
    <lineage>
        <taxon>Eukaryota</taxon>
        <taxon>Viridiplantae</taxon>
        <taxon>Streptophyta</taxon>
        <taxon>Embryophyta</taxon>
        <taxon>Tracheophyta</taxon>
        <taxon>Spermatophyta</taxon>
        <taxon>Magnoliopsida</taxon>
        <taxon>Liliopsida</taxon>
        <taxon>Poales</taxon>
        <taxon>Poaceae</taxon>
        <taxon>PACMAD clade</taxon>
        <taxon>Arundinoideae</taxon>
        <taxon>Arundineae</taxon>
        <taxon>Arundo</taxon>
    </lineage>
</organism>